<evidence type="ECO:0000259" key="2">
    <source>
        <dbReference type="Pfam" id="PF03372"/>
    </source>
</evidence>
<feature type="domain" description="Endonuclease/exonuclease/phosphatase" evidence="2">
    <location>
        <begin position="310"/>
        <end position="600"/>
    </location>
</feature>
<feature type="signal peptide" evidence="1">
    <location>
        <begin position="1"/>
        <end position="19"/>
    </location>
</feature>
<dbReference type="EMBL" id="KZ301971">
    <property type="protein sequence ID" value="PFH53965.1"/>
    <property type="molecule type" value="Genomic_DNA"/>
</dbReference>
<dbReference type="Pfam" id="PF03372">
    <property type="entry name" value="Exo_endo_phos"/>
    <property type="match status" value="1"/>
</dbReference>
<evidence type="ECO:0000313" key="3">
    <source>
        <dbReference type="EMBL" id="PFH53965.1"/>
    </source>
</evidence>
<keyword evidence="1" id="KW-0732">Signal</keyword>
<dbReference type="GO" id="GO:0003824">
    <property type="term" value="F:catalytic activity"/>
    <property type="evidence" value="ECO:0007669"/>
    <property type="project" value="InterPro"/>
</dbReference>
<dbReference type="PANTHER" id="PTHR42834:SF1">
    <property type="entry name" value="ENDONUCLEASE_EXONUCLEASE_PHOSPHATASE FAMILY PROTEIN (AFU_ORTHOLOGUE AFUA_3G09210)"/>
    <property type="match status" value="1"/>
</dbReference>
<dbReference type="AlphaFoldDB" id="A0A2A9NSJ6"/>
<accession>A0A2A9NSJ6</accession>
<feature type="chain" id="PRO_5012043966" description="Endonuclease/exonuclease/phosphatase domain-containing protein" evidence="1">
    <location>
        <begin position="20"/>
        <end position="610"/>
    </location>
</feature>
<sequence length="610" mass="65562">MLFILPIVLLASILRLVLSTTITDIQGEAWLSPLVGQTVTNITGLVTAKTSNGFFLRGEDVVDIRISIGLFVFTTSTSILGMVNVGDQVSLGGRVSEFRSSSAPNDLSLTELTSPTNIITLSSGNTVTPIVLGKDRSPPTQQLSALDVGGDGFLSVPNNNSRIEVTNAPLLPDAYGLDFWESLEGQLVTIPSPTVMNFQNSFKEFWVYGAWTVTGRNGRGGLTITFGPDGVPDANPEAIIIGRPLDGTKNPSVSVGMRLADITGTVYYQFGFYYVLPLTAPTIISSASDQAVPSDLVSTESCELLLGDYNVANLAPTSSHLPRIATHISQFLQSPDIVFLQEVQDGSGPKDDGVVSANLTLTTLVNAIANISGVQYSFIDIPPVNNQDGGEPGGNIRVAYLYRPDKVSLVTGPPIGGTLDAVKFQHRKLNFNPGRIDPTNPVWADSRKPLVAAWKTSHGRELITINVHLVSKGGSSSTQGNARPPINSPVDIRAGQVNAVAQFVQSVLSHDAKANIVAAGDYNEYVETRSVFKPLKDLLFDVDEVAGIPPAERYTYIFDQNTEQLDHIFVSEAIKNRLVDFRHVHVNTWAPSVSAQASDHDPSVVKIRVC</sequence>
<dbReference type="Proteomes" id="UP000242287">
    <property type="component" value="Unassembled WGS sequence"/>
</dbReference>
<dbReference type="InterPro" id="IPR005135">
    <property type="entry name" value="Endo/exonuclease/phosphatase"/>
</dbReference>
<dbReference type="SUPFAM" id="SSF56219">
    <property type="entry name" value="DNase I-like"/>
    <property type="match status" value="1"/>
</dbReference>
<keyword evidence="4" id="KW-1185">Reference proteome</keyword>
<dbReference type="Gene3D" id="3.60.10.10">
    <property type="entry name" value="Endonuclease/exonuclease/phosphatase"/>
    <property type="match status" value="1"/>
</dbReference>
<dbReference type="STRING" id="703135.A0A2A9NSJ6"/>
<gene>
    <name evidence="3" type="ORF">AMATHDRAFT_136270</name>
</gene>
<dbReference type="OrthoDB" id="47488at2759"/>
<evidence type="ECO:0000256" key="1">
    <source>
        <dbReference type="SAM" id="SignalP"/>
    </source>
</evidence>
<name>A0A2A9NSJ6_9AGAR</name>
<proteinExistence type="predicted"/>
<organism evidence="3 4">
    <name type="scientific">Amanita thiersii Skay4041</name>
    <dbReference type="NCBI Taxonomy" id="703135"/>
    <lineage>
        <taxon>Eukaryota</taxon>
        <taxon>Fungi</taxon>
        <taxon>Dikarya</taxon>
        <taxon>Basidiomycota</taxon>
        <taxon>Agaricomycotina</taxon>
        <taxon>Agaricomycetes</taxon>
        <taxon>Agaricomycetidae</taxon>
        <taxon>Agaricales</taxon>
        <taxon>Pluteineae</taxon>
        <taxon>Amanitaceae</taxon>
        <taxon>Amanita</taxon>
    </lineage>
</organism>
<dbReference type="PANTHER" id="PTHR42834">
    <property type="entry name" value="ENDONUCLEASE/EXONUCLEASE/PHOSPHATASE FAMILY PROTEIN (AFU_ORTHOLOGUE AFUA_3G09210)"/>
    <property type="match status" value="1"/>
</dbReference>
<evidence type="ECO:0000313" key="4">
    <source>
        <dbReference type="Proteomes" id="UP000242287"/>
    </source>
</evidence>
<dbReference type="CDD" id="cd04486">
    <property type="entry name" value="YhcR_OBF_like"/>
    <property type="match status" value="1"/>
</dbReference>
<protein>
    <recommendedName>
        <fullName evidence="2">Endonuclease/exonuclease/phosphatase domain-containing protein</fullName>
    </recommendedName>
</protein>
<dbReference type="InterPro" id="IPR036691">
    <property type="entry name" value="Endo/exonu/phosph_ase_sf"/>
</dbReference>
<reference evidence="3 4" key="1">
    <citation type="submission" date="2014-02" db="EMBL/GenBank/DDBJ databases">
        <title>Transposable element dynamics among asymbiotic and ectomycorrhizal Amanita fungi.</title>
        <authorList>
            <consortium name="DOE Joint Genome Institute"/>
            <person name="Hess J."/>
            <person name="Skrede I."/>
            <person name="Wolfe B."/>
            <person name="LaButti K."/>
            <person name="Ohm R.A."/>
            <person name="Grigoriev I.V."/>
            <person name="Pringle A."/>
        </authorList>
    </citation>
    <scope>NUCLEOTIDE SEQUENCE [LARGE SCALE GENOMIC DNA]</scope>
    <source>
        <strain evidence="3 4">SKay4041</strain>
    </source>
</reference>